<accession>A0A2Y9B9I9</accession>
<sequence>MAKKIKNKALKPLSRSVSIIGVGATPYMYTMDNPDTEGLSDLEMFGAAAIEAMKDAGITAKDVEFYYSTCAMPALQGGYITPNAQYSSWFGMKGKASAHHSEACCSGYIALEQAVMAVASGTYDIVLSGGCDMSWSLATPRKPSYMRRQFDNDLYISEGLDKLYSKDYAAPSLGANPLVCDSWLDSYVKENKLTADKIDDVLCQLSIDCRRAAALNPRALNDKTYAEEAAEVGMTDQEYIRSQYNPKFTRYLRVSNFELRCDGAAALIVCPTEMAYKYTDHPIEVLGTGHATLNGMIGNLEKYATSGAYEQIKELTGLTGADMDIFYANDFFNSSQLLAAEECEYLPKGEGWKYMLESRTAFDGDRPINTNGGRCQYGHAHGTSGLHDIFEAVKQLRGEMGRTQVKVDPQYAMLRGFGGGQNVTVQILNKL</sequence>
<evidence type="ECO:0000313" key="4">
    <source>
        <dbReference type="Proteomes" id="UP000245845"/>
    </source>
</evidence>
<dbReference type="InterPro" id="IPR055140">
    <property type="entry name" value="Thiolase_C_2"/>
</dbReference>
<dbReference type="PIRSF" id="PIRSF000429">
    <property type="entry name" value="Ac-CoA_Ac_transf"/>
    <property type="match status" value="1"/>
</dbReference>
<dbReference type="Proteomes" id="UP000245845">
    <property type="component" value="Unassembled WGS sequence"/>
</dbReference>
<dbReference type="SUPFAM" id="SSF53901">
    <property type="entry name" value="Thiolase-like"/>
    <property type="match status" value="1"/>
</dbReference>
<dbReference type="PANTHER" id="PTHR42870:SF1">
    <property type="entry name" value="NON-SPECIFIC LIPID-TRANSFER PROTEIN-LIKE 2"/>
    <property type="match status" value="1"/>
</dbReference>
<dbReference type="GO" id="GO:0016747">
    <property type="term" value="F:acyltransferase activity, transferring groups other than amino-acyl groups"/>
    <property type="evidence" value="ECO:0007669"/>
    <property type="project" value="InterPro"/>
</dbReference>
<evidence type="ECO:0000259" key="2">
    <source>
        <dbReference type="Pfam" id="PF22691"/>
    </source>
</evidence>
<evidence type="ECO:0000259" key="1">
    <source>
        <dbReference type="Pfam" id="PF00108"/>
    </source>
</evidence>
<dbReference type="Pfam" id="PF22691">
    <property type="entry name" value="Thiolase_C_1"/>
    <property type="match status" value="1"/>
</dbReference>
<protein>
    <submittedName>
        <fullName evidence="3">Acetyl-CoA C-acetyltransferase</fullName>
    </submittedName>
</protein>
<dbReference type="Gene3D" id="3.40.47.10">
    <property type="match status" value="1"/>
</dbReference>
<dbReference type="EMBL" id="QGDL01000001">
    <property type="protein sequence ID" value="PWJ32347.1"/>
    <property type="molecule type" value="Genomic_DNA"/>
</dbReference>
<organism evidence="3 4">
    <name type="scientific">Faecalicatena orotica</name>
    <dbReference type="NCBI Taxonomy" id="1544"/>
    <lineage>
        <taxon>Bacteria</taxon>
        <taxon>Bacillati</taxon>
        <taxon>Bacillota</taxon>
        <taxon>Clostridia</taxon>
        <taxon>Lachnospirales</taxon>
        <taxon>Lachnospiraceae</taxon>
        <taxon>Faecalicatena</taxon>
    </lineage>
</organism>
<dbReference type="PANTHER" id="PTHR42870">
    <property type="entry name" value="ACETYL-COA C-ACETYLTRANSFERASE"/>
    <property type="match status" value="1"/>
</dbReference>
<reference evidence="3 4" key="1">
    <citation type="submission" date="2018-05" db="EMBL/GenBank/DDBJ databases">
        <title>The Hungate 1000. A catalogue of reference genomes from the rumen microbiome.</title>
        <authorList>
            <person name="Kelly W."/>
        </authorList>
    </citation>
    <scope>NUCLEOTIDE SEQUENCE [LARGE SCALE GENOMIC DNA]</scope>
    <source>
        <strain evidence="3 4">NLAE-zl-C242</strain>
    </source>
</reference>
<feature type="domain" description="Thiolase C-terminal" evidence="2">
    <location>
        <begin position="309"/>
        <end position="422"/>
    </location>
</feature>
<dbReference type="AlphaFoldDB" id="A0A2Y9B9I9"/>
<dbReference type="InterPro" id="IPR016039">
    <property type="entry name" value="Thiolase-like"/>
</dbReference>
<keyword evidence="3" id="KW-0808">Transferase</keyword>
<dbReference type="RefSeq" id="WP_109729685.1">
    <property type="nucleotide sequence ID" value="NZ_BAAACK010000007.1"/>
</dbReference>
<dbReference type="OrthoDB" id="9764892at2"/>
<name>A0A2Y9B9I9_9FIRM</name>
<proteinExistence type="predicted"/>
<gene>
    <name evidence="3" type="ORF">A8806_101635</name>
</gene>
<feature type="domain" description="Thiolase N-terminal" evidence="1">
    <location>
        <begin position="40"/>
        <end position="164"/>
    </location>
</feature>
<dbReference type="Pfam" id="PF00108">
    <property type="entry name" value="Thiolase_N"/>
    <property type="match status" value="1"/>
</dbReference>
<dbReference type="InterPro" id="IPR002155">
    <property type="entry name" value="Thiolase"/>
</dbReference>
<dbReference type="InterPro" id="IPR020616">
    <property type="entry name" value="Thiolase_N"/>
</dbReference>
<keyword evidence="4" id="KW-1185">Reference proteome</keyword>
<comment type="caution">
    <text evidence="3">The sequence shown here is derived from an EMBL/GenBank/DDBJ whole genome shotgun (WGS) entry which is preliminary data.</text>
</comment>
<dbReference type="CDD" id="cd00829">
    <property type="entry name" value="SCP-x_thiolase"/>
    <property type="match status" value="1"/>
</dbReference>
<evidence type="ECO:0000313" key="3">
    <source>
        <dbReference type="EMBL" id="PWJ32347.1"/>
    </source>
</evidence>